<evidence type="ECO:0000313" key="4">
    <source>
        <dbReference type="Proteomes" id="UP000241890"/>
    </source>
</evidence>
<sequence>MAFLLAGMALGATAVALSESDRQYYRSSRYAMDYLGNKNGQDIYKDRVTGLFYCDDGWDVRRVGTAGWRAHPVDLERLKSKLAKYSHEQLKFSEYILASFAGHENRLWETIFRRFEQPKEPKKPHFGKGIRKQRWGKYDEEVEEWEKEVAEAKKLFKVECEEWDKKKASFDASVNHAASGSELLKRALAPVAESDVEIFKIVVPQGKQPGDTLVVQAGGRNLQVMVPPGSAAGSEIQFEVPKPKAIVIEAQQAPARRAPQPAIGGVISRRAPTQSGATTYGGAMTRRPGAPRKHQVPNEQPQSAYDSLPIVGSAVPPAALKAQLAASGPAERPSATADAQSSFHFEQ</sequence>
<keyword evidence="2" id="KW-0732">Signal</keyword>
<feature type="compositionally biased region" description="Polar residues" evidence="1">
    <location>
        <begin position="337"/>
        <end position="347"/>
    </location>
</feature>
<dbReference type="AlphaFoldDB" id="A0A2R5GE05"/>
<dbReference type="Proteomes" id="UP000241890">
    <property type="component" value="Unassembled WGS sequence"/>
</dbReference>
<dbReference type="EMBL" id="BEYU01000053">
    <property type="protein sequence ID" value="GBG29172.1"/>
    <property type="molecule type" value="Genomic_DNA"/>
</dbReference>
<protein>
    <submittedName>
        <fullName evidence="3">Uncharacterized protein</fullName>
    </submittedName>
</protein>
<feature type="chain" id="PRO_5015310879" evidence="2">
    <location>
        <begin position="19"/>
        <end position="347"/>
    </location>
</feature>
<feature type="region of interest" description="Disordered" evidence="1">
    <location>
        <begin position="272"/>
        <end position="310"/>
    </location>
</feature>
<accession>A0A2R5GE05</accession>
<gene>
    <name evidence="3" type="ORF">FCC1311_053942</name>
</gene>
<evidence type="ECO:0000256" key="2">
    <source>
        <dbReference type="SAM" id="SignalP"/>
    </source>
</evidence>
<feature type="region of interest" description="Disordered" evidence="1">
    <location>
        <begin position="322"/>
        <end position="347"/>
    </location>
</feature>
<evidence type="ECO:0000256" key="1">
    <source>
        <dbReference type="SAM" id="MobiDB-lite"/>
    </source>
</evidence>
<keyword evidence="4" id="KW-1185">Reference proteome</keyword>
<reference evidence="3 4" key="1">
    <citation type="submission" date="2017-12" db="EMBL/GenBank/DDBJ databases">
        <title>Sequencing, de novo assembly and annotation of complete genome of a new Thraustochytrid species, strain FCC1311.</title>
        <authorList>
            <person name="Sedici K."/>
            <person name="Godart F."/>
            <person name="Aiese Cigliano R."/>
            <person name="Sanseverino W."/>
            <person name="Barakat M."/>
            <person name="Ortet P."/>
            <person name="Marechal E."/>
            <person name="Cagnac O."/>
            <person name="Amato A."/>
        </authorList>
    </citation>
    <scope>NUCLEOTIDE SEQUENCE [LARGE SCALE GENOMIC DNA]</scope>
</reference>
<feature type="signal peptide" evidence="2">
    <location>
        <begin position="1"/>
        <end position="18"/>
    </location>
</feature>
<dbReference type="InParanoid" id="A0A2R5GE05"/>
<name>A0A2R5GE05_9STRA</name>
<proteinExistence type="predicted"/>
<organism evidence="3 4">
    <name type="scientific">Hondaea fermentalgiana</name>
    <dbReference type="NCBI Taxonomy" id="2315210"/>
    <lineage>
        <taxon>Eukaryota</taxon>
        <taxon>Sar</taxon>
        <taxon>Stramenopiles</taxon>
        <taxon>Bigyra</taxon>
        <taxon>Labyrinthulomycetes</taxon>
        <taxon>Thraustochytrida</taxon>
        <taxon>Thraustochytriidae</taxon>
        <taxon>Hondaea</taxon>
    </lineage>
</organism>
<comment type="caution">
    <text evidence="3">The sequence shown here is derived from an EMBL/GenBank/DDBJ whole genome shotgun (WGS) entry which is preliminary data.</text>
</comment>
<evidence type="ECO:0000313" key="3">
    <source>
        <dbReference type="EMBL" id="GBG29172.1"/>
    </source>
</evidence>